<evidence type="ECO:0000313" key="1">
    <source>
        <dbReference type="EMBL" id="KAF2116317.1"/>
    </source>
</evidence>
<feature type="non-terminal residue" evidence="1">
    <location>
        <position position="87"/>
    </location>
</feature>
<gene>
    <name evidence="1" type="ORF">BDV96DRAFT_573789</name>
</gene>
<name>A0A6A5ZC61_9PLEO</name>
<organism evidence="1 2">
    <name type="scientific">Lophiotrema nucula</name>
    <dbReference type="NCBI Taxonomy" id="690887"/>
    <lineage>
        <taxon>Eukaryota</taxon>
        <taxon>Fungi</taxon>
        <taxon>Dikarya</taxon>
        <taxon>Ascomycota</taxon>
        <taxon>Pezizomycotina</taxon>
        <taxon>Dothideomycetes</taxon>
        <taxon>Pleosporomycetidae</taxon>
        <taxon>Pleosporales</taxon>
        <taxon>Lophiotremataceae</taxon>
        <taxon>Lophiotrema</taxon>
    </lineage>
</organism>
<accession>A0A6A5ZC61</accession>
<protein>
    <submittedName>
        <fullName evidence="1">Uncharacterized protein</fullName>
    </submittedName>
</protein>
<dbReference type="EMBL" id="ML977321">
    <property type="protein sequence ID" value="KAF2116317.1"/>
    <property type="molecule type" value="Genomic_DNA"/>
</dbReference>
<evidence type="ECO:0000313" key="2">
    <source>
        <dbReference type="Proteomes" id="UP000799770"/>
    </source>
</evidence>
<sequence length="87" mass="9827">MSQLTTNEESCQLFLVSSGDYGRWNYISLRPRSEVDRDNLKKSIPTEKRLATWVAYENHEAVYRNAIESFPLLVAAVILGTIAGKHG</sequence>
<reference evidence="1" key="1">
    <citation type="journal article" date="2020" name="Stud. Mycol.">
        <title>101 Dothideomycetes genomes: a test case for predicting lifestyles and emergence of pathogens.</title>
        <authorList>
            <person name="Haridas S."/>
            <person name="Albert R."/>
            <person name="Binder M."/>
            <person name="Bloem J."/>
            <person name="Labutti K."/>
            <person name="Salamov A."/>
            <person name="Andreopoulos B."/>
            <person name="Baker S."/>
            <person name="Barry K."/>
            <person name="Bills G."/>
            <person name="Bluhm B."/>
            <person name="Cannon C."/>
            <person name="Castanera R."/>
            <person name="Culley D."/>
            <person name="Daum C."/>
            <person name="Ezra D."/>
            <person name="Gonzalez J."/>
            <person name="Henrissat B."/>
            <person name="Kuo A."/>
            <person name="Liang C."/>
            <person name="Lipzen A."/>
            <person name="Lutzoni F."/>
            <person name="Magnuson J."/>
            <person name="Mondo S."/>
            <person name="Nolan M."/>
            <person name="Ohm R."/>
            <person name="Pangilinan J."/>
            <person name="Park H.-J."/>
            <person name="Ramirez L."/>
            <person name="Alfaro M."/>
            <person name="Sun H."/>
            <person name="Tritt A."/>
            <person name="Yoshinaga Y."/>
            <person name="Zwiers L.-H."/>
            <person name="Turgeon B."/>
            <person name="Goodwin S."/>
            <person name="Spatafora J."/>
            <person name="Crous P."/>
            <person name="Grigoriev I."/>
        </authorList>
    </citation>
    <scope>NUCLEOTIDE SEQUENCE</scope>
    <source>
        <strain evidence="1">CBS 627.86</strain>
    </source>
</reference>
<proteinExistence type="predicted"/>
<dbReference type="AlphaFoldDB" id="A0A6A5ZC61"/>
<keyword evidence="2" id="KW-1185">Reference proteome</keyword>
<dbReference type="Proteomes" id="UP000799770">
    <property type="component" value="Unassembled WGS sequence"/>
</dbReference>